<dbReference type="PANTHER" id="PTHR22444">
    <property type="entry name" value="GLUTAMATE-RICH PROTEIN 1"/>
    <property type="match status" value="1"/>
</dbReference>
<organism evidence="2 3">
    <name type="scientific">Cavia porcellus</name>
    <name type="common">Guinea pig</name>
    <dbReference type="NCBI Taxonomy" id="10141"/>
    <lineage>
        <taxon>Eukaryota</taxon>
        <taxon>Metazoa</taxon>
        <taxon>Chordata</taxon>
        <taxon>Craniata</taxon>
        <taxon>Vertebrata</taxon>
        <taxon>Euteleostomi</taxon>
        <taxon>Mammalia</taxon>
        <taxon>Eutheria</taxon>
        <taxon>Euarchontoglires</taxon>
        <taxon>Glires</taxon>
        <taxon>Rodentia</taxon>
        <taxon>Hystricomorpha</taxon>
        <taxon>Caviidae</taxon>
        <taxon>Cavia</taxon>
    </lineage>
</organism>
<sequence>MAEHRRRVFVEKVLKKLFPNVSSSQEKGAPGIVTSETPLKKVTSERVKSKHFHCLTDGSDIKIQPQRHLYTVSLPPEGYVPCLPEPNSCADCEKACCTDDAEDQDPHDQRKKKIRKRKLKKKIKNSNNVHVKQAESEQQSLLQAKLQSQHTDGLTISKNKKRKLKKKQQIRKKRAAGLGTKASSASFTYQPKESGSDQEDMPRAARNRVPKAMEEATGDASSKDDTAPTQEDMEITDRKVDGILNFLKSTQEMYFCDGVSKDTDSAIQVETAEELLHCLESHCMPPSDVLIVDHMKTLLHLHDTTRLQRALELLPEHCTMPLDYARVISAFFNYWITHVLPEKNSE</sequence>
<dbReference type="Bgee" id="ENSCPOG00000013031">
    <property type="expression patterns" value="Expressed in frontal cortex and 13 other cell types or tissues"/>
</dbReference>
<feature type="region of interest" description="Disordered" evidence="1">
    <location>
        <begin position="100"/>
        <end position="235"/>
    </location>
</feature>
<keyword evidence="3" id="KW-1185">Reference proteome</keyword>
<dbReference type="AlphaFoldDB" id="H0W4N8"/>
<feature type="compositionally biased region" description="Basic residues" evidence="1">
    <location>
        <begin position="109"/>
        <end position="124"/>
    </location>
</feature>
<dbReference type="EMBL" id="AAKN02003407">
    <property type="status" value="NOT_ANNOTATED_CDS"/>
    <property type="molecule type" value="Genomic_DNA"/>
</dbReference>
<evidence type="ECO:0000313" key="2">
    <source>
        <dbReference type="Ensembl" id="ENSCPOP00000017939.2"/>
    </source>
</evidence>
<name>H0W4N8_CAVPO</name>
<dbReference type="STRING" id="10141.ENSCPOP00000017939"/>
<dbReference type="VEuPathDB" id="HostDB:ENSCPOG00000013031"/>
<dbReference type="KEGG" id="cpoc:100722866"/>
<dbReference type="Proteomes" id="UP000005447">
    <property type="component" value="Unassembled WGS sequence"/>
</dbReference>
<dbReference type="InParanoid" id="H0W4N8"/>
<reference evidence="3" key="1">
    <citation type="journal article" date="2011" name="Nature">
        <title>A high-resolution map of human evolutionary constraint using 29 mammals.</title>
        <authorList>
            <person name="Lindblad-Toh K."/>
            <person name="Garber M."/>
            <person name="Zuk O."/>
            <person name="Lin M.F."/>
            <person name="Parker B.J."/>
            <person name="Washietl S."/>
            <person name="Kheradpour P."/>
            <person name="Ernst J."/>
            <person name="Jordan G."/>
            <person name="Mauceli E."/>
            <person name="Ward L.D."/>
            <person name="Lowe C.B."/>
            <person name="Holloway A.K."/>
            <person name="Clamp M."/>
            <person name="Gnerre S."/>
            <person name="Alfoldi J."/>
            <person name="Beal K."/>
            <person name="Chang J."/>
            <person name="Clawson H."/>
            <person name="Cuff J."/>
            <person name="Di Palma F."/>
            <person name="Fitzgerald S."/>
            <person name="Flicek P."/>
            <person name="Guttman M."/>
            <person name="Hubisz M.J."/>
            <person name="Jaffe D.B."/>
            <person name="Jungreis I."/>
            <person name="Kent W.J."/>
            <person name="Kostka D."/>
            <person name="Lara M."/>
            <person name="Martins A.L."/>
            <person name="Massingham T."/>
            <person name="Moltke I."/>
            <person name="Raney B.J."/>
            <person name="Rasmussen M.D."/>
            <person name="Robinson J."/>
            <person name="Stark A."/>
            <person name="Vilella A.J."/>
            <person name="Wen J."/>
            <person name="Xie X."/>
            <person name="Zody M.C."/>
            <person name="Baldwin J."/>
            <person name="Bloom T."/>
            <person name="Chin C.W."/>
            <person name="Heiman D."/>
            <person name="Nicol R."/>
            <person name="Nusbaum C."/>
            <person name="Young S."/>
            <person name="Wilkinson J."/>
            <person name="Worley K.C."/>
            <person name="Kovar C.L."/>
            <person name="Muzny D.M."/>
            <person name="Gibbs R.A."/>
            <person name="Cree A."/>
            <person name="Dihn H.H."/>
            <person name="Fowler G."/>
            <person name="Jhangiani S."/>
            <person name="Joshi V."/>
            <person name="Lee S."/>
            <person name="Lewis L.R."/>
            <person name="Nazareth L.V."/>
            <person name="Okwuonu G."/>
            <person name="Santibanez J."/>
            <person name="Warren W.C."/>
            <person name="Mardis E.R."/>
            <person name="Weinstock G.M."/>
            <person name="Wilson R.K."/>
            <person name="Delehaunty K."/>
            <person name="Dooling D."/>
            <person name="Fronik C."/>
            <person name="Fulton L."/>
            <person name="Fulton B."/>
            <person name="Graves T."/>
            <person name="Minx P."/>
            <person name="Sodergren E."/>
            <person name="Birney E."/>
            <person name="Margulies E.H."/>
            <person name="Herrero J."/>
            <person name="Green E.D."/>
            <person name="Haussler D."/>
            <person name="Siepel A."/>
            <person name="Goldman N."/>
            <person name="Pollard K.S."/>
            <person name="Pedersen J.S."/>
            <person name="Lander E.S."/>
            <person name="Kellis M."/>
        </authorList>
    </citation>
    <scope>NUCLEOTIDE SEQUENCE [LARGE SCALE GENOMIC DNA]</scope>
    <source>
        <strain evidence="3">2N</strain>
    </source>
</reference>
<proteinExistence type="predicted"/>
<evidence type="ECO:0000313" key="3">
    <source>
        <dbReference type="Proteomes" id="UP000005447"/>
    </source>
</evidence>
<evidence type="ECO:0008006" key="4">
    <source>
        <dbReference type="Google" id="ProtNLM"/>
    </source>
</evidence>
<dbReference type="CTD" id="157697"/>
<feature type="compositionally biased region" description="Polar residues" evidence="1">
    <location>
        <begin position="181"/>
        <end position="193"/>
    </location>
</feature>
<evidence type="ECO:0000256" key="1">
    <source>
        <dbReference type="SAM" id="MobiDB-lite"/>
    </source>
</evidence>
<protein>
    <recommendedName>
        <fullName evidence="4">Glutamate rich 1</fullName>
    </recommendedName>
</protein>
<dbReference type="GeneTree" id="ENSGT00390000005606"/>
<dbReference type="Ensembl" id="ENSCPOT00000023455.2">
    <property type="protein sequence ID" value="ENSCPOP00000017939.2"/>
    <property type="gene ID" value="ENSCPOG00000013031.4"/>
</dbReference>
<dbReference type="OrthoDB" id="6151351at2759"/>
<dbReference type="FunCoup" id="H0W4N8">
    <property type="interactions" value="157"/>
</dbReference>
<reference evidence="2" key="2">
    <citation type="submission" date="2025-08" db="UniProtKB">
        <authorList>
            <consortium name="Ensembl"/>
        </authorList>
    </citation>
    <scope>IDENTIFICATION</scope>
    <source>
        <strain evidence="2">2N</strain>
    </source>
</reference>
<feature type="compositionally biased region" description="Basic residues" evidence="1">
    <location>
        <begin position="158"/>
        <end position="175"/>
    </location>
</feature>
<accession>H0W4N8</accession>
<dbReference type="OMA" id="YWITEIL"/>
<dbReference type="PANTHER" id="PTHR22444:SF1">
    <property type="entry name" value="GLUTAMATE-RICH PROTEIN 1"/>
    <property type="match status" value="1"/>
</dbReference>
<gene>
    <name evidence="2" type="primary">Erich1</name>
</gene>
<reference evidence="2" key="3">
    <citation type="submission" date="2025-09" db="UniProtKB">
        <authorList>
            <consortium name="Ensembl"/>
        </authorList>
    </citation>
    <scope>IDENTIFICATION</scope>
    <source>
        <strain evidence="2">2N</strain>
    </source>
</reference>
<dbReference type="RefSeq" id="XP_003479761.2">
    <property type="nucleotide sequence ID" value="XM_003479713.5"/>
</dbReference>
<dbReference type="GeneID" id="100722866"/>
<feature type="compositionally biased region" description="Low complexity" evidence="1">
    <location>
        <begin position="136"/>
        <end position="149"/>
    </location>
</feature>
<dbReference type="InterPro" id="IPR026719">
    <property type="entry name" value="ERICH1"/>
</dbReference>
<dbReference type="EMBL" id="AAKN02003408">
    <property type="status" value="NOT_ANNOTATED_CDS"/>
    <property type="molecule type" value="Genomic_DNA"/>
</dbReference>